<dbReference type="Proteomes" id="UP000015454">
    <property type="component" value="Unassembled WGS sequence"/>
</dbReference>
<proteinExistence type="predicted"/>
<sequence length="56" mass="6216">MTKGAGDRAWIAIAVAAFLESFLLNYPVEAFLSFVHNIETSLGNNNSGRFTHFHCE</sequence>
<keyword evidence="1" id="KW-0812">Transmembrane</keyword>
<feature type="transmembrane region" description="Helical" evidence="1">
    <location>
        <begin position="9"/>
        <end position="28"/>
    </location>
</feature>
<evidence type="ECO:0000256" key="1">
    <source>
        <dbReference type="SAM" id="Phobius"/>
    </source>
</evidence>
<dbReference type="AlphaFoldDB" id="T0F7E6"/>
<evidence type="ECO:0000313" key="3">
    <source>
        <dbReference type="Proteomes" id="UP000015454"/>
    </source>
</evidence>
<comment type="caution">
    <text evidence="2">The sequence shown here is derived from an EMBL/GenBank/DDBJ whole genome shotgun (WGS) entry which is preliminary data.</text>
</comment>
<reference evidence="2" key="1">
    <citation type="submission" date="2013-05" db="EMBL/GenBank/DDBJ databases">
        <authorList>
            <person name="Harkins D.M."/>
            <person name="Durkin A.S."/>
            <person name="Brinkac L.M."/>
            <person name="Haft D.H."/>
            <person name="Selengut J.D."/>
            <person name="Sanka R."/>
            <person name="DePew J."/>
            <person name="Purushe J."/>
            <person name="Hartskeerl R.A."/>
            <person name="Ahmed A."/>
            <person name="van der Linden H."/>
            <person name="Goris M.G.A."/>
            <person name="Vinetz J.M."/>
            <person name="Sutton G.G."/>
            <person name="Nierman W.C."/>
            <person name="Fouts D.E."/>
        </authorList>
    </citation>
    <scope>NUCLEOTIDE SEQUENCE [LARGE SCALE GENOMIC DNA]</scope>
    <source>
        <strain evidence="2">5399</strain>
    </source>
</reference>
<evidence type="ECO:0000313" key="2">
    <source>
        <dbReference type="EMBL" id="EQA47030.1"/>
    </source>
</evidence>
<accession>T0F7E6</accession>
<dbReference type="EMBL" id="AHMO02000004">
    <property type="protein sequence ID" value="EQA47030.1"/>
    <property type="molecule type" value="Genomic_DNA"/>
</dbReference>
<keyword evidence="3" id="KW-1185">Reference proteome</keyword>
<name>T0F7E6_9LEPT</name>
<organism evidence="2 3">
    <name type="scientific">Leptospira broomii serovar Hurstbridge str. 5399</name>
    <dbReference type="NCBI Taxonomy" id="1049789"/>
    <lineage>
        <taxon>Bacteria</taxon>
        <taxon>Pseudomonadati</taxon>
        <taxon>Spirochaetota</taxon>
        <taxon>Spirochaetia</taxon>
        <taxon>Leptospirales</taxon>
        <taxon>Leptospiraceae</taxon>
        <taxon>Leptospira</taxon>
    </lineage>
</organism>
<keyword evidence="1" id="KW-0472">Membrane</keyword>
<keyword evidence="1" id="KW-1133">Transmembrane helix</keyword>
<gene>
    <name evidence="2" type="ORF">LEP1GSC050_1201</name>
</gene>
<protein>
    <submittedName>
        <fullName evidence="2">Uncharacterized protein</fullName>
    </submittedName>
</protein>